<name>A0AAV7ME60_PLEWA</name>
<evidence type="ECO:0000313" key="2">
    <source>
        <dbReference type="EMBL" id="KAJ1101832.1"/>
    </source>
</evidence>
<gene>
    <name evidence="2" type="ORF">NDU88_006896</name>
</gene>
<organism evidence="2 3">
    <name type="scientific">Pleurodeles waltl</name>
    <name type="common">Iberian ribbed newt</name>
    <dbReference type="NCBI Taxonomy" id="8319"/>
    <lineage>
        <taxon>Eukaryota</taxon>
        <taxon>Metazoa</taxon>
        <taxon>Chordata</taxon>
        <taxon>Craniata</taxon>
        <taxon>Vertebrata</taxon>
        <taxon>Euteleostomi</taxon>
        <taxon>Amphibia</taxon>
        <taxon>Batrachia</taxon>
        <taxon>Caudata</taxon>
        <taxon>Salamandroidea</taxon>
        <taxon>Salamandridae</taxon>
        <taxon>Pleurodelinae</taxon>
        <taxon>Pleurodeles</taxon>
    </lineage>
</organism>
<dbReference type="EMBL" id="JANPWB010000014">
    <property type="protein sequence ID" value="KAJ1101832.1"/>
    <property type="molecule type" value="Genomic_DNA"/>
</dbReference>
<evidence type="ECO:0000313" key="3">
    <source>
        <dbReference type="Proteomes" id="UP001066276"/>
    </source>
</evidence>
<feature type="compositionally biased region" description="Polar residues" evidence="1">
    <location>
        <begin position="87"/>
        <end position="104"/>
    </location>
</feature>
<keyword evidence="3" id="KW-1185">Reference proteome</keyword>
<comment type="caution">
    <text evidence="2">The sequence shown here is derived from an EMBL/GenBank/DDBJ whole genome shotgun (WGS) entry which is preliminary data.</text>
</comment>
<reference evidence="2" key="1">
    <citation type="journal article" date="2022" name="bioRxiv">
        <title>Sequencing and chromosome-scale assembly of the giantPleurodeles waltlgenome.</title>
        <authorList>
            <person name="Brown T."/>
            <person name="Elewa A."/>
            <person name="Iarovenko S."/>
            <person name="Subramanian E."/>
            <person name="Araus A.J."/>
            <person name="Petzold A."/>
            <person name="Susuki M."/>
            <person name="Suzuki K.-i.T."/>
            <person name="Hayashi T."/>
            <person name="Toyoda A."/>
            <person name="Oliveira C."/>
            <person name="Osipova E."/>
            <person name="Leigh N.D."/>
            <person name="Simon A."/>
            <person name="Yun M.H."/>
        </authorList>
    </citation>
    <scope>NUCLEOTIDE SEQUENCE</scope>
    <source>
        <strain evidence="2">20211129_DDA</strain>
        <tissue evidence="2">Liver</tissue>
    </source>
</reference>
<dbReference type="AlphaFoldDB" id="A0AAV7ME60"/>
<sequence>MGEGGKPAKKGALGFFGDFEPSNLGAPYTVERGLVQALPHLVPGTLCLLLRILLEPRRGGPVSRIIGELQRPSPTLRTEEEKRRPSSSRAETPLGSSANPQKMSSCAPLEPHRKQAGRKKEARCRQYKDAP</sequence>
<evidence type="ECO:0000256" key="1">
    <source>
        <dbReference type="SAM" id="MobiDB-lite"/>
    </source>
</evidence>
<dbReference type="Proteomes" id="UP001066276">
    <property type="component" value="Chromosome 10"/>
</dbReference>
<proteinExistence type="predicted"/>
<protein>
    <submittedName>
        <fullName evidence="2">Uncharacterized protein</fullName>
    </submittedName>
</protein>
<feature type="region of interest" description="Disordered" evidence="1">
    <location>
        <begin position="61"/>
        <end position="131"/>
    </location>
</feature>
<accession>A0AAV7ME60</accession>